<dbReference type="InterPro" id="IPR032288">
    <property type="entry name" value="Metallophos_C"/>
</dbReference>
<dbReference type="SUPFAM" id="SSF56300">
    <property type="entry name" value="Metallo-dependent phosphatases"/>
    <property type="match status" value="1"/>
</dbReference>
<dbReference type="InterPro" id="IPR032285">
    <property type="entry name" value="Metallophos_N"/>
</dbReference>
<dbReference type="AlphaFoldDB" id="A0A0P7WZH1"/>
<name>A0A0P7WZH1_9BACT</name>
<dbReference type="Pfam" id="PF16370">
    <property type="entry name" value="MetallophosC"/>
    <property type="match status" value="1"/>
</dbReference>
<dbReference type="EMBL" id="LJXT01000174">
    <property type="protein sequence ID" value="KPQ07037.1"/>
    <property type="molecule type" value="Genomic_DNA"/>
</dbReference>
<keyword evidence="3" id="KW-0378">Hydrolase</keyword>
<sequence>MFKRREFLKSLGLSSAAWLSLGTSVLADPLPSRKLLNPFSAIRLRGKVSASGKGLSGVAVSDGRTIVLTDGNGEYELISSNDREFVFLSIPSGYQIEKQANGSAAFFQRINPNQGEQLLSFSLVPNAASDENHHFLLLSDTQIQDDYEAGQMLSTSIPDVQQTIARLNDANIFGIGCGDLVNDRLELFKEYNQGIAATGIPFFQVIGNHDMNFGVRSDEGTAKTFKGHFGPTYYSWNRGEVHYVVLDDVFYLGVGTKYIGYIPEEQLAWLEQDLALVEKGKTVVVSLHIPTYTGAVQRYPDRDTLGGTVSNREHLYRLLEGYNAHILSGHTHFNDNMIMGHVYEHCHGTVCGAWWSGPICFDGTPSGYAIYEAKGSELKWHYKGTGLSDEEQFRVYPKGYHSDFQDFVSVNCWNYDPAWELSWYENGIKVGSPEKIMAKDPWSMELHSGPELPARRKWVEPQLNDHMFFFQPRNSENLVFEAKDRFGRVYSKKVEG</sequence>
<dbReference type="InterPro" id="IPR029052">
    <property type="entry name" value="Metallo-depent_PP-like"/>
</dbReference>
<dbReference type="Pfam" id="PF16371">
    <property type="entry name" value="MetallophosN"/>
    <property type="match status" value="1"/>
</dbReference>
<proteinExistence type="predicted"/>
<dbReference type="PANTHER" id="PTHR43143">
    <property type="entry name" value="METALLOPHOSPHOESTERASE, CALCINEURIN SUPERFAMILY"/>
    <property type="match status" value="1"/>
</dbReference>
<dbReference type="STRING" id="1305737.GCA_000526355_00912"/>
<organism evidence="3 4">
    <name type="scientific">Algoriphagus marincola HL-49</name>
    <dbReference type="NCBI Taxonomy" id="1305737"/>
    <lineage>
        <taxon>Bacteria</taxon>
        <taxon>Pseudomonadati</taxon>
        <taxon>Bacteroidota</taxon>
        <taxon>Cytophagia</taxon>
        <taxon>Cytophagales</taxon>
        <taxon>Cyclobacteriaceae</taxon>
        <taxon>Algoriphagus</taxon>
    </lineage>
</organism>
<evidence type="ECO:0000313" key="3">
    <source>
        <dbReference type="EMBL" id="KPQ07037.1"/>
    </source>
</evidence>
<comment type="caution">
    <text evidence="3">The sequence shown here is derived from an EMBL/GenBank/DDBJ whole genome shotgun (WGS) entry which is preliminary data.</text>
</comment>
<dbReference type="PATRIC" id="fig|1305737.6.peg.749"/>
<accession>A0A0P7WZH1</accession>
<dbReference type="Proteomes" id="UP000050421">
    <property type="component" value="Unassembled WGS sequence"/>
</dbReference>
<dbReference type="OrthoDB" id="1776264at2"/>
<dbReference type="InterPro" id="IPR051918">
    <property type="entry name" value="STPP_CPPED1"/>
</dbReference>
<dbReference type="eggNOG" id="COG1409">
    <property type="taxonomic scope" value="Bacteria"/>
</dbReference>
<reference evidence="3 4" key="1">
    <citation type="submission" date="2015-09" db="EMBL/GenBank/DDBJ databases">
        <title>Identification and resolution of microdiversity through metagenomic sequencing of parallel consortia.</title>
        <authorList>
            <person name="Nelson W.C."/>
            <person name="Romine M.F."/>
            <person name="Lindemann S.R."/>
        </authorList>
    </citation>
    <scope>NUCLEOTIDE SEQUENCE [LARGE SCALE GENOMIC DNA]</scope>
    <source>
        <strain evidence="3">HL-49</strain>
    </source>
</reference>
<evidence type="ECO:0000259" key="2">
    <source>
        <dbReference type="Pfam" id="PF16371"/>
    </source>
</evidence>
<dbReference type="PANTHER" id="PTHR43143:SF1">
    <property type="entry name" value="SERINE_THREONINE-PROTEIN PHOSPHATASE CPPED1"/>
    <property type="match status" value="1"/>
</dbReference>
<protein>
    <submittedName>
        <fullName evidence="3">Putative phosphohydrolase</fullName>
    </submittedName>
</protein>
<feature type="domain" description="Calcineurin-like phosphoesterase N-terminal" evidence="2">
    <location>
        <begin position="46"/>
        <end position="122"/>
    </location>
</feature>
<dbReference type="Gene3D" id="3.60.21.10">
    <property type="match status" value="1"/>
</dbReference>
<dbReference type="GO" id="GO:0016787">
    <property type="term" value="F:hydrolase activity"/>
    <property type="evidence" value="ECO:0007669"/>
    <property type="project" value="UniProtKB-KW"/>
</dbReference>
<evidence type="ECO:0000313" key="4">
    <source>
        <dbReference type="Proteomes" id="UP000050421"/>
    </source>
</evidence>
<gene>
    <name evidence="3" type="ORF">HLUCCX10_17600</name>
</gene>
<feature type="domain" description="Calcineurin-like phosphoesterase C-terminal" evidence="1">
    <location>
        <begin position="344"/>
        <end position="490"/>
    </location>
</feature>
<evidence type="ECO:0000259" key="1">
    <source>
        <dbReference type="Pfam" id="PF16370"/>
    </source>
</evidence>